<dbReference type="AlphaFoldDB" id="A0A174KWG2"/>
<keyword evidence="5" id="KW-1185">Reference proteome</keyword>
<dbReference type="InterPro" id="IPR008490">
    <property type="entry name" value="Transposase_InsH_N"/>
</dbReference>
<dbReference type="Proteomes" id="UP000095512">
    <property type="component" value="Unassembled WGS sequence"/>
</dbReference>
<evidence type="ECO:0000313" key="4">
    <source>
        <dbReference type="Proteomes" id="UP000095512"/>
    </source>
</evidence>
<name>A0A174KWG2_9FIRM</name>
<protein>
    <submittedName>
        <fullName evidence="2">Transposase IS4 family protein</fullName>
    </submittedName>
</protein>
<dbReference type="EMBL" id="CZAB01000024">
    <property type="protein sequence ID" value="CUP16564.1"/>
    <property type="molecule type" value="Genomic_DNA"/>
</dbReference>
<dbReference type="Pfam" id="PF05598">
    <property type="entry name" value="DUF772"/>
    <property type="match status" value="1"/>
</dbReference>
<dbReference type="RefSeq" id="WP_057572083.1">
    <property type="nucleotide sequence ID" value="NZ_CZAB01000024.1"/>
</dbReference>
<dbReference type="Proteomes" id="UP000251853">
    <property type="component" value="Unassembled WGS sequence"/>
</dbReference>
<dbReference type="EMBL" id="UAVW01000009">
    <property type="protein sequence ID" value="SQB11206.1"/>
    <property type="molecule type" value="Genomic_DNA"/>
</dbReference>
<feature type="domain" description="Transposase InsH N-terminal" evidence="1">
    <location>
        <begin position="29"/>
        <end position="97"/>
    </location>
</feature>
<gene>
    <name evidence="2" type="ORF">ERS852480_02758</name>
    <name evidence="3" type="ORF">NCTC11224_02559</name>
</gene>
<evidence type="ECO:0000313" key="2">
    <source>
        <dbReference type="EMBL" id="CUP16564.1"/>
    </source>
</evidence>
<organism evidence="2 4">
    <name type="scientific">Enterocloster clostridioformis</name>
    <dbReference type="NCBI Taxonomy" id="1531"/>
    <lineage>
        <taxon>Bacteria</taxon>
        <taxon>Bacillati</taxon>
        <taxon>Bacillota</taxon>
        <taxon>Clostridia</taxon>
        <taxon>Lachnospirales</taxon>
        <taxon>Lachnospiraceae</taxon>
        <taxon>Enterocloster</taxon>
    </lineage>
</organism>
<reference evidence="3 5" key="2">
    <citation type="submission" date="2018-06" db="EMBL/GenBank/DDBJ databases">
        <authorList>
            <consortium name="Pathogen Informatics"/>
            <person name="Doyle S."/>
        </authorList>
    </citation>
    <scope>NUCLEOTIDE SEQUENCE [LARGE SCALE GENOMIC DNA]</scope>
    <source>
        <strain evidence="3 5">NCTC11224</strain>
    </source>
</reference>
<sequence>MPLFITDFLDICAPVLTFDRIMEEIGIEKYLHPEPFCKFGRPGYNRVNILKTILFGFMDTEYASLRELEDRCRTNIRYMYLTDYEIPSYRSFINFNNEELRDSVQDIFKDVM</sequence>
<evidence type="ECO:0000259" key="1">
    <source>
        <dbReference type="Pfam" id="PF05598"/>
    </source>
</evidence>
<accession>A0A174KWG2</accession>
<evidence type="ECO:0000313" key="5">
    <source>
        <dbReference type="Proteomes" id="UP000251853"/>
    </source>
</evidence>
<evidence type="ECO:0000313" key="3">
    <source>
        <dbReference type="EMBL" id="SQB11206.1"/>
    </source>
</evidence>
<reference evidence="2 4" key="1">
    <citation type="submission" date="2015-09" db="EMBL/GenBank/DDBJ databases">
        <authorList>
            <consortium name="Pathogen Informatics"/>
        </authorList>
    </citation>
    <scope>NUCLEOTIDE SEQUENCE [LARGE SCALE GENOMIC DNA]</scope>
    <source>
        <strain evidence="2 4">2789STDY5834865</strain>
    </source>
</reference>
<proteinExistence type="predicted"/>
<dbReference type="PANTHER" id="PTHR33408">
    <property type="entry name" value="TRANSPOSASE"/>
    <property type="match status" value="1"/>
</dbReference>